<gene>
    <name evidence="1" type="ORF">WS72_02120</name>
</gene>
<reference evidence="1 2" key="1">
    <citation type="submission" date="2015-11" db="EMBL/GenBank/DDBJ databases">
        <authorList>
            <person name="Sahl J."/>
            <person name="Wagner D."/>
            <person name="Keim P."/>
        </authorList>
    </citation>
    <scope>NUCLEOTIDE SEQUENCE [LARGE SCALE GENOMIC DNA]</scope>
    <source>
        <strain evidence="1 2">BDU18</strain>
    </source>
</reference>
<accession>A0ABR5T9W3</accession>
<proteinExistence type="predicted"/>
<name>A0ABR5T9W3_9BURK</name>
<dbReference type="EMBL" id="LNJQ01000001">
    <property type="protein sequence ID" value="KWZ41791.1"/>
    <property type="molecule type" value="Genomic_DNA"/>
</dbReference>
<evidence type="ECO:0000313" key="2">
    <source>
        <dbReference type="Proteomes" id="UP000070255"/>
    </source>
</evidence>
<sequence length="68" mass="7276">MAVHCAPDPIIELISSTREIPLLLLATFTKSEAIYPIASSALAAPLAIFSGNRLKWIFSHARTLVAGV</sequence>
<dbReference type="Proteomes" id="UP000070255">
    <property type="component" value="Unassembled WGS sequence"/>
</dbReference>
<comment type="caution">
    <text evidence="1">The sequence shown here is derived from an EMBL/GenBank/DDBJ whole genome shotgun (WGS) entry which is preliminary data.</text>
</comment>
<organism evidence="1 2">
    <name type="scientific">Burkholderia savannae</name>
    <dbReference type="NCBI Taxonomy" id="1637837"/>
    <lineage>
        <taxon>Bacteria</taxon>
        <taxon>Pseudomonadati</taxon>
        <taxon>Pseudomonadota</taxon>
        <taxon>Betaproteobacteria</taxon>
        <taxon>Burkholderiales</taxon>
        <taxon>Burkholderiaceae</taxon>
        <taxon>Burkholderia</taxon>
        <taxon>pseudomallei group</taxon>
    </lineage>
</organism>
<keyword evidence="2" id="KW-1185">Reference proteome</keyword>
<evidence type="ECO:0000313" key="1">
    <source>
        <dbReference type="EMBL" id="KWZ41791.1"/>
    </source>
</evidence>
<protein>
    <submittedName>
        <fullName evidence="1">Uncharacterized protein</fullName>
    </submittedName>
</protein>